<sequence>MKLDGVLAIRQSWCQPGEPILLCVGADAGSTRFDLAGLDWQGRPAKGGLGKVAGAFGNAAAGVVDAAFAGSGPEDGGADTPHVVVWGPRPDGIATRLCRPSARSWLVLTPRRLAQVSLVEEPAEPEPEKSLLDRVSGFAKSARDVFGGKSPYPPHQPVATAEVTTVAEVPREQIGAVSLSERKLPRQYQVRDVHALRVSFVDGSGLDVLTSAPENAQRLLAMANGQG</sequence>
<reference evidence="1 2" key="1">
    <citation type="submission" date="2020-03" db="EMBL/GenBank/DDBJ databases">
        <title>Isolation and identification of active actinomycetes.</title>
        <authorList>
            <person name="Sun X."/>
        </authorList>
    </citation>
    <scope>NUCLEOTIDE SEQUENCE [LARGE SCALE GENOMIC DNA]</scope>
    <source>
        <strain evidence="1 2">NEAU-D13</strain>
    </source>
</reference>
<gene>
    <name evidence="1" type="ORF">G7043_35750</name>
</gene>
<dbReference type="Proteomes" id="UP000481360">
    <property type="component" value="Unassembled WGS sequence"/>
</dbReference>
<organism evidence="1 2">
    <name type="scientific">Lentzea alba</name>
    <dbReference type="NCBI Taxonomy" id="2714351"/>
    <lineage>
        <taxon>Bacteria</taxon>
        <taxon>Bacillati</taxon>
        <taxon>Actinomycetota</taxon>
        <taxon>Actinomycetes</taxon>
        <taxon>Pseudonocardiales</taxon>
        <taxon>Pseudonocardiaceae</taxon>
        <taxon>Lentzea</taxon>
    </lineage>
</organism>
<name>A0A7C9RZG3_9PSEU</name>
<comment type="caution">
    <text evidence="1">The sequence shown here is derived from an EMBL/GenBank/DDBJ whole genome shotgun (WGS) entry which is preliminary data.</text>
</comment>
<evidence type="ECO:0000313" key="2">
    <source>
        <dbReference type="Proteomes" id="UP000481360"/>
    </source>
</evidence>
<dbReference type="AlphaFoldDB" id="A0A7C9RZG3"/>
<dbReference type="RefSeq" id="WP_166053091.1">
    <property type="nucleotide sequence ID" value="NZ_JAAMPJ010000012.1"/>
</dbReference>
<accession>A0A7C9RZG3</accession>
<proteinExistence type="predicted"/>
<protein>
    <submittedName>
        <fullName evidence="1">Uncharacterized protein</fullName>
    </submittedName>
</protein>
<keyword evidence="2" id="KW-1185">Reference proteome</keyword>
<dbReference type="EMBL" id="JAAMPJ010000012">
    <property type="protein sequence ID" value="NGY64282.1"/>
    <property type="molecule type" value="Genomic_DNA"/>
</dbReference>
<evidence type="ECO:0000313" key="1">
    <source>
        <dbReference type="EMBL" id="NGY64282.1"/>
    </source>
</evidence>